<accession>A0ABR9XET0</accession>
<feature type="domain" description="UspA" evidence="2">
    <location>
        <begin position="160"/>
        <end position="285"/>
    </location>
</feature>
<dbReference type="InterPro" id="IPR006015">
    <property type="entry name" value="Universal_stress_UspA"/>
</dbReference>
<evidence type="ECO:0000313" key="3">
    <source>
        <dbReference type="EMBL" id="MBE9665692.1"/>
    </source>
</evidence>
<dbReference type="EMBL" id="JADFFM010000001">
    <property type="protein sequence ID" value="MBE9665692.1"/>
    <property type="molecule type" value="Genomic_DNA"/>
</dbReference>
<sequence length="293" mass="33234">MKTILVPTDFSPAAENAAGYALFLSQHLQADLLLTHAFKVPAETRVAVQAAWPLEDYEEIKLETNHELDLLRHKLEHEVKKEVYPPVYQSRITGITELGDVTTTIRNLVDQHHAPLTVMGMSGSGLMHRFLLGSASRDLLEKATFPVLLVPAKPMPNKLNKIAFATDLSKTDIDIIHSLTSLARPFNAEILIAHITDSKYDPAEHRQQVDEFLNEVTCKADYPNIYYRHVQSMDVDHGLHWLVKHGMIDMLAMVHRTHPVLEKLINGSYTQRVAKYIHIPLLVFPPDTHDVYF</sequence>
<evidence type="ECO:0000256" key="1">
    <source>
        <dbReference type="ARBA" id="ARBA00008791"/>
    </source>
</evidence>
<dbReference type="Proteomes" id="UP000632774">
    <property type="component" value="Unassembled WGS sequence"/>
</dbReference>
<dbReference type="InterPro" id="IPR014729">
    <property type="entry name" value="Rossmann-like_a/b/a_fold"/>
</dbReference>
<protein>
    <submittedName>
        <fullName evidence="3">Universal stress protein</fullName>
    </submittedName>
</protein>
<dbReference type="Gene3D" id="3.40.50.620">
    <property type="entry name" value="HUPs"/>
    <property type="match status" value="2"/>
</dbReference>
<keyword evidence="4" id="KW-1185">Reference proteome</keyword>
<evidence type="ECO:0000259" key="2">
    <source>
        <dbReference type="Pfam" id="PF00582"/>
    </source>
</evidence>
<name>A0ABR9XET0_9SPHI</name>
<organism evidence="3 4">
    <name type="scientific">Mucilaginibacter boryungensis</name>
    <dbReference type="NCBI Taxonomy" id="768480"/>
    <lineage>
        <taxon>Bacteria</taxon>
        <taxon>Pseudomonadati</taxon>
        <taxon>Bacteroidota</taxon>
        <taxon>Sphingobacteriia</taxon>
        <taxon>Sphingobacteriales</taxon>
        <taxon>Sphingobacteriaceae</taxon>
        <taxon>Mucilaginibacter</taxon>
    </lineage>
</organism>
<evidence type="ECO:0000313" key="4">
    <source>
        <dbReference type="Proteomes" id="UP000632774"/>
    </source>
</evidence>
<reference evidence="3 4" key="1">
    <citation type="submission" date="2020-10" db="EMBL/GenBank/DDBJ databases">
        <title>Mucilaginibacter mali sp. nov., isolated from rhizosphere soil of apple orchard.</title>
        <authorList>
            <person name="Lee J.-S."/>
            <person name="Kim H.S."/>
            <person name="Kim J.-S."/>
        </authorList>
    </citation>
    <scope>NUCLEOTIDE SEQUENCE [LARGE SCALE GENOMIC DNA]</scope>
    <source>
        <strain evidence="3 4">KCTC 23157</strain>
    </source>
</reference>
<comment type="similarity">
    <text evidence="1">Belongs to the universal stress protein A family.</text>
</comment>
<dbReference type="PANTHER" id="PTHR46268:SF6">
    <property type="entry name" value="UNIVERSAL STRESS PROTEIN UP12"/>
    <property type="match status" value="1"/>
</dbReference>
<proteinExistence type="inferred from homology"/>
<dbReference type="PANTHER" id="PTHR46268">
    <property type="entry name" value="STRESS RESPONSE PROTEIN NHAX"/>
    <property type="match status" value="1"/>
</dbReference>
<dbReference type="CDD" id="cd00293">
    <property type="entry name" value="USP-like"/>
    <property type="match status" value="2"/>
</dbReference>
<feature type="domain" description="UspA" evidence="2">
    <location>
        <begin position="1"/>
        <end position="151"/>
    </location>
</feature>
<dbReference type="RefSeq" id="WP_194105084.1">
    <property type="nucleotide sequence ID" value="NZ_JADFFM010000001.1"/>
</dbReference>
<dbReference type="Pfam" id="PF00582">
    <property type="entry name" value="Usp"/>
    <property type="match status" value="2"/>
</dbReference>
<dbReference type="SUPFAM" id="SSF52402">
    <property type="entry name" value="Adenine nucleotide alpha hydrolases-like"/>
    <property type="match status" value="2"/>
</dbReference>
<gene>
    <name evidence="3" type="ORF">IRJ18_04915</name>
</gene>
<dbReference type="PRINTS" id="PR01438">
    <property type="entry name" value="UNVRSLSTRESS"/>
</dbReference>
<comment type="caution">
    <text evidence="3">The sequence shown here is derived from an EMBL/GenBank/DDBJ whole genome shotgun (WGS) entry which is preliminary data.</text>
</comment>
<dbReference type="InterPro" id="IPR006016">
    <property type="entry name" value="UspA"/>
</dbReference>